<sequence>MGSFFGISIFGFLDSSPFPSLSLSLLLELPLLLLLLLLLLLELLLLVDELLDEADASRFVRLLGTPSIILESEGLLEIFGGNDGPSGLGKR</sequence>
<accession>A0A183LZJ8</accession>
<name>A0A183LZJ8_9TREM</name>
<proteinExistence type="predicted"/>
<gene>
    <name evidence="1" type="ORF">SMRZ_LOCUS9220</name>
</gene>
<dbReference type="Proteomes" id="UP000277204">
    <property type="component" value="Unassembled WGS sequence"/>
</dbReference>
<organism evidence="1 2">
    <name type="scientific">Schistosoma margrebowiei</name>
    <dbReference type="NCBI Taxonomy" id="48269"/>
    <lineage>
        <taxon>Eukaryota</taxon>
        <taxon>Metazoa</taxon>
        <taxon>Spiralia</taxon>
        <taxon>Lophotrochozoa</taxon>
        <taxon>Platyhelminthes</taxon>
        <taxon>Trematoda</taxon>
        <taxon>Digenea</taxon>
        <taxon>Strigeidida</taxon>
        <taxon>Schistosomatoidea</taxon>
        <taxon>Schistosomatidae</taxon>
        <taxon>Schistosoma</taxon>
    </lineage>
</organism>
<protein>
    <submittedName>
        <fullName evidence="1">Uncharacterized protein</fullName>
    </submittedName>
</protein>
<reference evidence="1 2" key="1">
    <citation type="submission" date="2018-11" db="EMBL/GenBank/DDBJ databases">
        <authorList>
            <consortium name="Pathogen Informatics"/>
        </authorList>
    </citation>
    <scope>NUCLEOTIDE SEQUENCE [LARGE SCALE GENOMIC DNA]</scope>
    <source>
        <strain evidence="1 2">Zambia</strain>
    </source>
</reference>
<keyword evidence="2" id="KW-1185">Reference proteome</keyword>
<evidence type="ECO:0000313" key="2">
    <source>
        <dbReference type="Proteomes" id="UP000277204"/>
    </source>
</evidence>
<dbReference type="EMBL" id="UZAI01004280">
    <property type="protein sequence ID" value="VDO85338.1"/>
    <property type="molecule type" value="Genomic_DNA"/>
</dbReference>
<evidence type="ECO:0000313" key="1">
    <source>
        <dbReference type="EMBL" id="VDO85338.1"/>
    </source>
</evidence>
<dbReference type="AlphaFoldDB" id="A0A183LZJ8"/>